<keyword evidence="2" id="KW-1185">Reference proteome</keyword>
<reference evidence="1" key="1">
    <citation type="submission" date="2009-04" db="EMBL/GenBank/DDBJ databases">
        <authorList>
            <person name="Weinstock G."/>
            <person name="Sodergren E."/>
            <person name="Clifton S."/>
            <person name="Fulton L."/>
            <person name="Fulton B."/>
            <person name="Courtney L."/>
            <person name="Fronick C."/>
            <person name="Harrison M."/>
            <person name="Strong C."/>
            <person name="Farmer C."/>
            <person name="Delahaunty K."/>
            <person name="Markovic C."/>
            <person name="Hall O."/>
            <person name="Minx P."/>
            <person name="Tomlinson C."/>
            <person name="Mitreva M."/>
            <person name="Nelson J."/>
            <person name="Hou S."/>
            <person name="Wollam A."/>
            <person name="Pepin K.H."/>
            <person name="Johnson M."/>
            <person name="Bhonagiri V."/>
            <person name="Nash W.E."/>
            <person name="Warren W."/>
            <person name="Chinwalla A."/>
            <person name="Mardis E.R."/>
            <person name="Wilson R.K."/>
        </authorList>
    </citation>
    <scope>NUCLEOTIDE SEQUENCE [LARGE SCALE GENOMIC DNA]</scope>
    <source>
        <strain evidence="1">ATCC 51147</strain>
    </source>
</reference>
<evidence type="ECO:0000313" key="2">
    <source>
        <dbReference type="Proteomes" id="UP000003009"/>
    </source>
</evidence>
<comment type="caution">
    <text evidence="1">The sequence shown here is derived from an EMBL/GenBank/DDBJ whole genome shotgun (WGS) entry which is preliminary data.</text>
</comment>
<name>C4GLP4_9NEIS</name>
<sequence>MTRRIIYFFLKTTQFIIAITKIMAGYICLDFTNAFQIASQRYQ</sequence>
<gene>
    <name evidence="1" type="ORF">GCWU000324_02615</name>
</gene>
<dbReference type="EMBL" id="ACJW02000005">
    <property type="protein sequence ID" value="EEP67045.1"/>
    <property type="molecule type" value="Genomic_DNA"/>
</dbReference>
<proteinExistence type="predicted"/>
<dbReference type="Proteomes" id="UP000003009">
    <property type="component" value="Unassembled WGS sequence"/>
</dbReference>
<dbReference type="AlphaFoldDB" id="C4GLP4"/>
<evidence type="ECO:0000313" key="1">
    <source>
        <dbReference type="EMBL" id="EEP67045.1"/>
    </source>
</evidence>
<dbReference type="HOGENOM" id="CLU_3234794_0_0_4"/>
<accession>C4GLP4</accession>
<protein>
    <submittedName>
        <fullName evidence="1">Uncharacterized protein</fullName>
    </submittedName>
</protein>
<organism evidence="1 2">
    <name type="scientific">Kingella oralis ATCC 51147</name>
    <dbReference type="NCBI Taxonomy" id="629741"/>
    <lineage>
        <taxon>Bacteria</taxon>
        <taxon>Pseudomonadati</taxon>
        <taxon>Pseudomonadota</taxon>
        <taxon>Betaproteobacteria</taxon>
        <taxon>Neisseriales</taxon>
        <taxon>Neisseriaceae</taxon>
        <taxon>Kingella</taxon>
    </lineage>
</organism>